<evidence type="ECO:0000259" key="1">
    <source>
        <dbReference type="PROSITE" id="PS50206"/>
    </source>
</evidence>
<dbReference type="STRING" id="1042311.A0A2T3YXY0"/>
<reference evidence="2 3" key="1">
    <citation type="submission" date="2016-07" db="EMBL/GenBank/DDBJ databases">
        <title>Multiple horizontal gene transfer events from other fungi enriched the ability of initially mycotrophic Trichoderma (Ascomycota) to feed on dead plant biomass.</title>
        <authorList>
            <consortium name="DOE Joint Genome Institute"/>
            <person name="Aerts A."/>
            <person name="Atanasova L."/>
            <person name="Chenthamara K."/>
            <person name="Zhang J."/>
            <person name="Grujic M."/>
            <person name="Henrissat B."/>
            <person name="Kuo A."/>
            <person name="Salamov A."/>
            <person name="Lipzen A."/>
            <person name="Labutti K."/>
            <person name="Barry K."/>
            <person name="Miao Y."/>
            <person name="Rahimi M.J."/>
            <person name="Shen Q."/>
            <person name="Grigoriev I.V."/>
            <person name="Kubicek C.P."/>
            <person name="Druzhinina I.S."/>
        </authorList>
    </citation>
    <scope>NUCLEOTIDE SEQUENCE [LARGE SCALE GENOMIC DNA]</scope>
    <source>
        <strain evidence="2 3">CBS 433.97</strain>
    </source>
</reference>
<dbReference type="Pfam" id="PF00581">
    <property type="entry name" value="Rhodanese"/>
    <property type="match status" value="1"/>
</dbReference>
<dbReference type="AlphaFoldDB" id="A0A2T3YXY0"/>
<dbReference type="EMBL" id="KZ679268">
    <property type="protein sequence ID" value="PTB37390.1"/>
    <property type="molecule type" value="Genomic_DNA"/>
</dbReference>
<dbReference type="Gene3D" id="3.40.250.10">
    <property type="entry name" value="Rhodanese-like domain"/>
    <property type="match status" value="1"/>
</dbReference>
<accession>A0A2T3YXY0</accession>
<name>A0A2T3YXY0_TRIA4</name>
<dbReference type="PROSITE" id="PS50206">
    <property type="entry name" value="RHODANESE_3"/>
    <property type="match status" value="1"/>
</dbReference>
<dbReference type="PANTHER" id="PTHR10828:SF50">
    <property type="entry name" value="REDUCTASE (ARC2), PUTATIVE (AFU_ORTHOLOGUE AFUA_6G13400)-RELATED"/>
    <property type="match status" value="1"/>
</dbReference>
<dbReference type="GO" id="GO:0004725">
    <property type="term" value="F:protein tyrosine phosphatase activity"/>
    <property type="evidence" value="ECO:0007669"/>
    <property type="project" value="TreeGrafter"/>
</dbReference>
<gene>
    <name evidence="2" type="ORF">M441DRAFT_61335</name>
</gene>
<organism evidence="2 3">
    <name type="scientific">Trichoderma asperellum (strain ATCC 204424 / CBS 433.97 / NBRC 101777)</name>
    <dbReference type="NCBI Taxonomy" id="1042311"/>
    <lineage>
        <taxon>Eukaryota</taxon>
        <taxon>Fungi</taxon>
        <taxon>Dikarya</taxon>
        <taxon>Ascomycota</taxon>
        <taxon>Pezizomycotina</taxon>
        <taxon>Sordariomycetes</taxon>
        <taxon>Hypocreomycetidae</taxon>
        <taxon>Hypocreales</taxon>
        <taxon>Hypocreaceae</taxon>
        <taxon>Trichoderma</taxon>
    </lineage>
</organism>
<evidence type="ECO:0000313" key="2">
    <source>
        <dbReference type="EMBL" id="PTB37390.1"/>
    </source>
</evidence>
<keyword evidence="3" id="KW-1185">Reference proteome</keyword>
<dbReference type="InterPro" id="IPR001763">
    <property type="entry name" value="Rhodanese-like_dom"/>
</dbReference>
<dbReference type="InterPro" id="IPR036873">
    <property type="entry name" value="Rhodanese-like_dom_sf"/>
</dbReference>
<protein>
    <recommendedName>
        <fullName evidence="1">Rhodanese domain-containing protein</fullName>
    </recommendedName>
</protein>
<dbReference type="GO" id="GO:0005634">
    <property type="term" value="C:nucleus"/>
    <property type="evidence" value="ECO:0007669"/>
    <property type="project" value="TreeGrafter"/>
</dbReference>
<evidence type="ECO:0000313" key="3">
    <source>
        <dbReference type="Proteomes" id="UP000240493"/>
    </source>
</evidence>
<dbReference type="OrthoDB" id="8300214at2759"/>
<dbReference type="PANTHER" id="PTHR10828">
    <property type="entry name" value="M-PHASE INDUCER PHOSPHATASE DUAL SPECIFICITY PHOSPHATASE CDC25"/>
    <property type="match status" value="1"/>
</dbReference>
<dbReference type="Proteomes" id="UP000240493">
    <property type="component" value="Unassembled WGS sequence"/>
</dbReference>
<sequence>MTSMNIIELPWHAAFPSPRKQEPGAMTRGEVLKMMKDSGSEAGKDYLLVDLRRTDHQGGTIRGSINLPAQSLFPALPTVYNMVKAAGIRKVIWYCSSSRGRGTRAACWFDDYLEEKGDKNTQSIILLEGVKGWVKGGAEYIDWVDDYDHAHWGSQ</sequence>
<feature type="domain" description="Rhodanese" evidence="1">
    <location>
        <begin position="42"/>
        <end position="142"/>
    </location>
</feature>
<dbReference type="SUPFAM" id="SSF52821">
    <property type="entry name" value="Rhodanese/Cell cycle control phosphatase"/>
    <property type="match status" value="1"/>
</dbReference>
<proteinExistence type="predicted"/>
<dbReference type="GO" id="GO:0005737">
    <property type="term" value="C:cytoplasm"/>
    <property type="evidence" value="ECO:0007669"/>
    <property type="project" value="TreeGrafter"/>
</dbReference>